<keyword evidence="1" id="KW-0677">Repeat</keyword>
<dbReference type="SUPFAM" id="SSF47473">
    <property type="entry name" value="EF-hand"/>
    <property type="match status" value="1"/>
</dbReference>
<keyword evidence="5" id="KW-1185">Reference proteome</keyword>
<dbReference type="AlphaFoldDB" id="A0ABD2Z9U4"/>
<dbReference type="InterPro" id="IPR002048">
    <property type="entry name" value="EF_hand_dom"/>
</dbReference>
<evidence type="ECO:0000313" key="5">
    <source>
        <dbReference type="Proteomes" id="UP001630127"/>
    </source>
</evidence>
<dbReference type="PROSITE" id="PS00018">
    <property type="entry name" value="EF_HAND_1"/>
    <property type="match status" value="3"/>
</dbReference>
<feature type="domain" description="EF-hand" evidence="3">
    <location>
        <begin position="1"/>
        <end position="36"/>
    </location>
</feature>
<evidence type="ECO:0000256" key="2">
    <source>
        <dbReference type="ARBA" id="ARBA00022837"/>
    </source>
</evidence>
<dbReference type="Pfam" id="PF00036">
    <property type="entry name" value="EF-hand_1"/>
    <property type="match status" value="2"/>
</dbReference>
<evidence type="ECO:0000256" key="1">
    <source>
        <dbReference type="ARBA" id="ARBA00022737"/>
    </source>
</evidence>
<gene>
    <name evidence="4" type="ORF">ACH5RR_027220</name>
</gene>
<comment type="caution">
    <text evidence="4">The sequence shown here is derived from an EMBL/GenBank/DDBJ whole genome shotgun (WGS) entry which is preliminary data.</text>
</comment>
<dbReference type="EMBL" id="JBJUIK010000011">
    <property type="protein sequence ID" value="KAL3514503.1"/>
    <property type="molecule type" value="Genomic_DNA"/>
</dbReference>
<keyword evidence="2" id="KW-0106">Calcium</keyword>
<dbReference type="InterPro" id="IPR050145">
    <property type="entry name" value="Centrin_CML-like"/>
</dbReference>
<evidence type="ECO:0000259" key="3">
    <source>
        <dbReference type="PROSITE" id="PS50222"/>
    </source>
</evidence>
<protein>
    <recommendedName>
        <fullName evidence="3">EF-hand domain-containing protein</fullName>
    </recommendedName>
</protein>
<accession>A0ABD2Z9U4</accession>
<sequence>MNHEEFKKWLKEFDEDKDGRISRRELQEAIRAMGGRFTRWKSMIGMKLADKDPVGFIDGHEIYNLKNFAPKHLGIMICEFRNGPANSIHSQTSFDWGQNSNESRRLQEMAKEFDPDKDGRISRRELQEAIRAMGGRFFTRWKSMIGTKSADKDRNGFIDEHEIYYLKDFALKHLVIIIYDDTE</sequence>
<dbReference type="GO" id="GO:0005509">
    <property type="term" value="F:calcium ion binding"/>
    <property type="evidence" value="ECO:0007669"/>
    <property type="project" value="UniProtKB-ARBA"/>
</dbReference>
<dbReference type="PANTHER" id="PTHR23050">
    <property type="entry name" value="CALCIUM BINDING PROTEIN"/>
    <property type="match status" value="1"/>
</dbReference>
<proteinExistence type="predicted"/>
<dbReference type="SMART" id="SM00054">
    <property type="entry name" value="EFh"/>
    <property type="match status" value="3"/>
</dbReference>
<dbReference type="Gene3D" id="1.10.238.10">
    <property type="entry name" value="EF-hand"/>
    <property type="match status" value="2"/>
</dbReference>
<reference evidence="4 5" key="1">
    <citation type="submission" date="2024-11" db="EMBL/GenBank/DDBJ databases">
        <title>A near-complete genome assembly of Cinchona calisaya.</title>
        <authorList>
            <person name="Lian D.C."/>
            <person name="Zhao X.W."/>
            <person name="Wei L."/>
        </authorList>
    </citation>
    <scope>NUCLEOTIDE SEQUENCE [LARGE SCALE GENOMIC DNA]</scope>
    <source>
        <tissue evidence="4">Nenye</tissue>
    </source>
</reference>
<dbReference type="InterPro" id="IPR011992">
    <property type="entry name" value="EF-hand-dom_pair"/>
</dbReference>
<name>A0ABD2Z9U4_9GENT</name>
<dbReference type="InterPro" id="IPR018247">
    <property type="entry name" value="EF_Hand_1_Ca_BS"/>
</dbReference>
<evidence type="ECO:0000313" key="4">
    <source>
        <dbReference type="EMBL" id="KAL3514503.1"/>
    </source>
</evidence>
<dbReference type="Proteomes" id="UP001630127">
    <property type="component" value="Unassembled WGS sequence"/>
</dbReference>
<organism evidence="4 5">
    <name type="scientific">Cinchona calisaya</name>
    <dbReference type="NCBI Taxonomy" id="153742"/>
    <lineage>
        <taxon>Eukaryota</taxon>
        <taxon>Viridiplantae</taxon>
        <taxon>Streptophyta</taxon>
        <taxon>Embryophyta</taxon>
        <taxon>Tracheophyta</taxon>
        <taxon>Spermatophyta</taxon>
        <taxon>Magnoliopsida</taxon>
        <taxon>eudicotyledons</taxon>
        <taxon>Gunneridae</taxon>
        <taxon>Pentapetalae</taxon>
        <taxon>asterids</taxon>
        <taxon>lamiids</taxon>
        <taxon>Gentianales</taxon>
        <taxon>Rubiaceae</taxon>
        <taxon>Cinchonoideae</taxon>
        <taxon>Cinchoneae</taxon>
        <taxon>Cinchona</taxon>
    </lineage>
</organism>
<feature type="domain" description="EF-hand" evidence="3">
    <location>
        <begin position="101"/>
        <end position="136"/>
    </location>
</feature>
<dbReference type="CDD" id="cd00051">
    <property type="entry name" value="EFh"/>
    <property type="match status" value="1"/>
</dbReference>
<dbReference type="PROSITE" id="PS50222">
    <property type="entry name" value="EF_HAND_2"/>
    <property type="match status" value="2"/>
</dbReference>